<reference evidence="1 2" key="1">
    <citation type="journal article" date="2016" name="Nat. Commun.">
        <title>Thousands of microbial genomes shed light on interconnected biogeochemical processes in an aquifer system.</title>
        <authorList>
            <person name="Anantharaman K."/>
            <person name="Brown C.T."/>
            <person name="Hug L.A."/>
            <person name="Sharon I."/>
            <person name="Castelle C.J."/>
            <person name="Probst A.J."/>
            <person name="Thomas B.C."/>
            <person name="Singh A."/>
            <person name="Wilkins M.J."/>
            <person name="Karaoz U."/>
            <person name="Brodie E.L."/>
            <person name="Williams K.H."/>
            <person name="Hubbard S.S."/>
            <person name="Banfield J.F."/>
        </authorList>
    </citation>
    <scope>NUCLEOTIDE SEQUENCE [LARGE SCALE GENOMIC DNA]</scope>
</reference>
<name>A0A1G2G0I4_9BACT</name>
<organism evidence="1 2">
    <name type="scientific">Candidatus Ryanbacteria bacterium RIFCSPHIGHO2_01_FULL_48_27</name>
    <dbReference type="NCBI Taxonomy" id="1802115"/>
    <lineage>
        <taxon>Bacteria</taxon>
        <taxon>Candidatus Ryaniibacteriota</taxon>
    </lineage>
</organism>
<evidence type="ECO:0000313" key="2">
    <source>
        <dbReference type="Proteomes" id="UP000177785"/>
    </source>
</evidence>
<sequence length="612" mass="64153">MQMETLVQGGVQGTVSHTANVWLEYGASATSVTETVHRSVSAGSFSETFDLPVSAGCGATITYRGVAELVATDIISYGTWKNASTLPCPVAPSTTPFAITVTPSCPDGVTATERITWEDQQAAQYEVYMDGVRANDVIYQVAVGTTHTFLVKAYFSNGTSLFSKSLTYTLDKNPCTGPVFPAREIPTHDLSADTFIADVLDPVYIQKLGGSATTLDPNAKLRLYTATGGDTGSVETKIFPFNPALPLVMERQVMVSNLDKSPCFLTTNTGQSVGVVHVVKAAGTYCGSGRAPSATFHAGEVNSLACGLDLHAAIPTGSPFRELFLFEPTGHAYLFINGILSAMANLPPLAPHATELSLYCHAERSAGGEVTSDYWYLWQEGGGTQKSLTADTTKEPTPALAEQAPEPIAEPVLDATTSASNTTASNTLSFFHTSSGTNRLLAVTVSTAADVEAVRSITYDNLPLARAVGVDQMGRLSQIWYLLGQPTGAHTVAISTVGSGRIIATALSFAGVAQTNVLGATATATGFDATPTVDLQTKQQGSILIDSLVLNFESGSPVATKVQIVRSNLKGYSGIQHATSTKMGGGAGTHTMSWVSSGTWGISTAEFKAVVP</sequence>
<proteinExistence type="predicted"/>
<dbReference type="AlphaFoldDB" id="A0A1G2G0I4"/>
<accession>A0A1G2G0I4</accession>
<dbReference type="Proteomes" id="UP000177785">
    <property type="component" value="Unassembled WGS sequence"/>
</dbReference>
<dbReference type="EMBL" id="MHNL01000029">
    <property type="protein sequence ID" value="OGZ43819.1"/>
    <property type="molecule type" value="Genomic_DNA"/>
</dbReference>
<evidence type="ECO:0000313" key="1">
    <source>
        <dbReference type="EMBL" id="OGZ43819.1"/>
    </source>
</evidence>
<comment type="caution">
    <text evidence="1">The sequence shown here is derived from an EMBL/GenBank/DDBJ whole genome shotgun (WGS) entry which is preliminary data.</text>
</comment>
<gene>
    <name evidence="1" type="ORF">A2756_05720</name>
</gene>
<protein>
    <submittedName>
        <fullName evidence="1">Uncharacterized protein</fullName>
    </submittedName>
</protein>
<dbReference type="STRING" id="1802115.A2756_05720"/>